<dbReference type="Proteomes" id="UP001054252">
    <property type="component" value="Unassembled WGS sequence"/>
</dbReference>
<evidence type="ECO:0000256" key="6">
    <source>
        <dbReference type="SAM" id="Phobius"/>
    </source>
</evidence>
<dbReference type="GO" id="GO:0017183">
    <property type="term" value="P:protein histidyl modification to diphthamide"/>
    <property type="evidence" value="ECO:0007669"/>
    <property type="project" value="InterPro"/>
</dbReference>
<reference evidence="7 8" key="1">
    <citation type="journal article" date="2021" name="Commun. Biol.">
        <title>The genome of Shorea leprosula (Dipterocarpaceae) highlights the ecological relevance of drought in aseasonal tropical rainforests.</title>
        <authorList>
            <person name="Ng K.K.S."/>
            <person name="Kobayashi M.J."/>
            <person name="Fawcett J.A."/>
            <person name="Hatakeyama M."/>
            <person name="Paape T."/>
            <person name="Ng C.H."/>
            <person name="Ang C.C."/>
            <person name="Tnah L.H."/>
            <person name="Lee C.T."/>
            <person name="Nishiyama T."/>
            <person name="Sese J."/>
            <person name="O'Brien M.J."/>
            <person name="Copetti D."/>
            <person name="Mohd Noor M.I."/>
            <person name="Ong R.C."/>
            <person name="Putra M."/>
            <person name="Sireger I.Z."/>
            <person name="Indrioko S."/>
            <person name="Kosugi Y."/>
            <person name="Izuno A."/>
            <person name="Isagi Y."/>
            <person name="Lee S.L."/>
            <person name="Shimizu K.K."/>
        </authorList>
    </citation>
    <scope>NUCLEOTIDE SEQUENCE [LARGE SCALE GENOMIC DNA]</scope>
    <source>
        <strain evidence="7">214</strain>
    </source>
</reference>
<comment type="similarity">
    <text evidence="1">Belongs to the DPH1/DPH2 family. DPH1 subfamily.</text>
</comment>
<dbReference type="InterPro" id="IPR042265">
    <property type="entry name" value="DPH1/DPH2_3"/>
</dbReference>
<dbReference type="Gene3D" id="3.40.50.11850">
    <property type="entry name" value="Diphthamide synthesis DPH1/DPH2 domain 2"/>
    <property type="match status" value="1"/>
</dbReference>
<sequence>MIDHTKLLLAGEALGCTAPKITSIVNGCQSVLVFVEGGSFHIEVIMIANPGIRAFGYDPYLGRLFLEEYDNRGMKGNRRKAMAKTKGAASWGIVLGKLGRQGNPRFWRDWRGNEDEKSREEEEDLVGDHPMDYYAQDGGDWNSSYAKNKKLAHPLWRNTAPSMSNGDALTCAHLDLLRHHNQATTCHVASSQVASPGLALGALAALGCCISYALWLIIQAKMNERKGLEPMEVRIEHQASHRSLCRNSCLWIDVYVDLMVCANGRPTLCFGL</sequence>
<keyword evidence="6" id="KW-1133">Transmembrane helix</keyword>
<evidence type="ECO:0000256" key="5">
    <source>
        <dbReference type="ARBA" id="ARBA00032789"/>
    </source>
</evidence>
<dbReference type="AlphaFoldDB" id="A0AAV5KHY0"/>
<keyword evidence="6" id="KW-0472">Membrane</keyword>
<dbReference type="NCBIfam" id="TIGR00322">
    <property type="entry name" value="diphth2_R"/>
    <property type="match status" value="1"/>
</dbReference>
<gene>
    <name evidence="7" type="ORF">SLEP1_g33842</name>
</gene>
<dbReference type="PANTHER" id="PTHR10762">
    <property type="entry name" value="DIPHTHAMIDE BIOSYNTHESIS PROTEIN"/>
    <property type="match status" value="1"/>
</dbReference>
<feature type="transmembrane region" description="Helical" evidence="6">
    <location>
        <begin position="198"/>
        <end position="218"/>
    </location>
</feature>
<dbReference type="InterPro" id="IPR016435">
    <property type="entry name" value="DPH1/DPH2"/>
</dbReference>
<dbReference type="EMBL" id="BPVZ01000065">
    <property type="protein sequence ID" value="GKV24204.1"/>
    <property type="molecule type" value="Genomic_DNA"/>
</dbReference>
<evidence type="ECO:0000313" key="7">
    <source>
        <dbReference type="EMBL" id="GKV24204.1"/>
    </source>
</evidence>
<evidence type="ECO:0000256" key="1">
    <source>
        <dbReference type="ARBA" id="ARBA00010173"/>
    </source>
</evidence>
<keyword evidence="6" id="KW-0812">Transmembrane</keyword>
<evidence type="ECO:0000256" key="4">
    <source>
        <dbReference type="ARBA" id="ARBA00032574"/>
    </source>
</evidence>
<dbReference type="GO" id="GO:0090560">
    <property type="term" value="F:2-(3-amino-3-carboxypropyl)histidine synthase activity"/>
    <property type="evidence" value="ECO:0007669"/>
    <property type="project" value="InterPro"/>
</dbReference>
<accession>A0AAV5KHY0</accession>
<keyword evidence="8" id="KW-1185">Reference proteome</keyword>
<evidence type="ECO:0000256" key="3">
    <source>
        <dbReference type="ARBA" id="ARBA00031690"/>
    </source>
</evidence>
<dbReference type="InterPro" id="IPR042264">
    <property type="entry name" value="DPH1/DPH2_2"/>
</dbReference>
<evidence type="ECO:0000313" key="8">
    <source>
        <dbReference type="Proteomes" id="UP001054252"/>
    </source>
</evidence>
<name>A0AAV5KHY0_9ROSI</name>
<dbReference type="Gene3D" id="3.40.50.11860">
    <property type="entry name" value="Diphthamide synthesis DPH1/DPH2 domain 3"/>
    <property type="match status" value="1"/>
</dbReference>
<proteinExistence type="inferred from homology"/>
<dbReference type="PANTHER" id="PTHR10762:SF1">
    <property type="entry name" value="2-(3-AMINO-3-CARBOXYPROPYL)HISTIDINE SYNTHASE SUBUNIT 1"/>
    <property type="match status" value="1"/>
</dbReference>
<protein>
    <recommendedName>
        <fullName evidence="2">2-(3-amino-3-carboxypropyl)histidine synthase subunit 1</fullName>
    </recommendedName>
    <alternativeName>
        <fullName evidence="4">Diphthamide biosynthesis protein 1</fullName>
    </alternativeName>
    <alternativeName>
        <fullName evidence="5">Diphtheria toxin resistance protein 1</fullName>
    </alternativeName>
    <alternativeName>
        <fullName evidence="3">S-adenosyl-L-methionine:L-histidine 3-amino-3-carboxypropyltransferase 1</fullName>
    </alternativeName>
</protein>
<dbReference type="Pfam" id="PF01866">
    <property type="entry name" value="Diphthamide_syn"/>
    <property type="match status" value="1"/>
</dbReference>
<comment type="caution">
    <text evidence="7">The sequence shown here is derived from an EMBL/GenBank/DDBJ whole genome shotgun (WGS) entry which is preliminary data.</text>
</comment>
<evidence type="ECO:0000256" key="2">
    <source>
        <dbReference type="ARBA" id="ARBA00021915"/>
    </source>
</evidence>
<organism evidence="7 8">
    <name type="scientific">Rubroshorea leprosula</name>
    <dbReference type="NCBI Taxonomy" id="152421"/>
    <lineage>
        <taxon>Eukaryota</taxon>
        <taxon>Viridiplantae</taxon>
        <taxon>Streptophyta</taxon>
        <taxon>Embryophyta</taxon>
        <taxon>Tracheophyta</taxon>
        <taxon>Spermatophyta</taxon>
        <taxon>Magnoliopsida</taxon>
        <taxon>eudicotyledons</taxon>
        <taxon>Gunneridae</taxon>
        <taxon>Pentapetalae</taxon>
        <taxon>rosids</taxon>
        <taxon>malvids</taxon>
        <taxon>Malvales</taxon>
        <taxon>Dipterocarpaceae</taxon>
        <taxon>Rubroshorea</taxon>
    </lineage>
</organism>